<dbReference type="Proteomes" id="UP000499080">
    <property type="component" value="Unassembled WGS sequence"/>
</dbReference>
<dbReference type="AlphaFoldDB" id="A0A4Y2P9V0"/>
<dbReference type="EMBL" id="BGPR01010754">
    <property type="protein sequence ID" value="GBN47839.1"/>
    <property type="molecule type" value="Genomic_DNA"/>
</dbReference>
<evidence type="ECO:0000256" key="1">
    <source>
        <dbReference type="SAM" id="MobiDB-lite"/>
    </source>
</evidence>
<accession>A0A4Y2P9V0</accession>
<sequence length="225" mass="23400">PEAVLGGNGAFGRPEAVLGGNGIFARPEAVLGDNGTFARHEAVLGDNGTGYQRTGRMVALCMGDLVHAKRVTATATLVAAASTWNCTSSPVAPAEGCVSSAVTTLRAGTATTARRDTTGTTPSPSPTERLVKIINSQTSDHHPNKTNDAGQSFIIISANVDALIPSFHQRSNSSRIKFFVLLSHPPKDFVLNVVIISSSSSSSDENRLGLSLSCLVDAVVLTNQT</sequence>
<gene>
    <name evidence="2" type="ORF">AVEN_80673_1</name>
</gene>
<feature type="non-terminal residue" evidence="2">
    <location>
        <position position="1"/>
    </location>
</feature>
<comment type="caution">
    <text evidence="2">The sequence shown here is derived from an EMBL/GenBank/DDBJ whole genome shotgun (WGS) entry which is preliminary data.</text>
</comment>
<name>A0A4Y2P9V0_ARAVE</name>
<organism evidence="2 3">
    <name type="scientific">Araneus ventricosus</name>
    <name type="common">Orbweaver spider</name>
    <name type="synonym">Epeira ventricosa</name>
    <dbReference type="NCBI Taxonomy" id="182803"/>
    <lineage>
        <taxon>Eukaryota</taxon>
        <taxon>Metazoa</taxon>
        <taxon>Ecdysozoa</taxon>
        <taxon>Arthropoda</taxon>
        <taxon>Chelicerata</taxon>
        <taxon>Arachnida</taxon>
        <taxon>Araneae</taxon>
        <taxon>Araneomorphae</taxon>
        <taxon>Entelegynae</taxon>
        <taxon>Araneoidea</taxon>
        <taxon>Araneidae</taxon>
        <taxon>Araneus</taxon>
    </lineage>
</organism>
<feature type="region of interest" description="Disordered" evidence="1">
    <location>
        <begin position="109"/>
        <end position="128"/>
    </location>
</feature>
<proteinExistence type="predicted"/>
<protein>
    <submittedName>
        <fullName evidence="2">Uncharacterized protein</fullName>
    </submittedName>
</protein>
<evidence type="ECO:0000313" key="2">
    <source>
        <dbReference type="EMBL" id="GBN47839.1"/>
    </source>
</evidence>
<evidence type="ECO:0000313" key="3">
    <source>
        <dbReference type="Proteomes" id="UP000499080"/>
    </source>
</evidence>
<reference evidence="2 3" key="1">
    <citation type="journal article" date="2019" name="Sci. Rep.">
        <title>Orb-weaving spider Araneus ventricosus genome elucidates the spidroin gene catalogue.</title>
        <authorList>
            <person name="Kono N."/>
            <person name="Nakamura H."/>
            <person name="Ohtoshi R."/>
            <person name="Moran D.A.P."/>
            <person name="Shinohara A."/>
            <person name="Yoshida Y."/>
            <person name="Fujiwara M."/>
            <person name="Mori M."/>
            <person name="Tomita M."/>
            <person name="Arakawa K."/>
        </authorList>
    </citation>
    <scope>NUCLEOTIDE SEQUENCE [LARGE SCALE GENOMIC DNA]</scope>
</reference>
<feature type="compositionally biased region" description="Low complexity" evidence="1">
    <location>
        <begin position="109"/>
        <end position="122"/>
    </location>
</feature>
<keyword evidence="3" id="KW-1185">Reference proteome</keyword>